<comment type="caution">
    <text evidence="2">The sequence shown here is derived from an EMBL/GenBank/DDBJ whole genome shotgun (WGS) entry which is preliminary data.</text>
</comment>
<proteinExistence type="predicted"/>
<keyword evidence="3" id="KW-1185">Reference proteome</keyword>
<evidence type="ECO:0000313" key="3">
    <source>
        <dbReference type="Proteomes" id="UP001159363"/>
    </source>
</evidence>
<accession>A0ABQ9G689</accession>
<dbReference type="Proteomes" id="UP001159363">
    <property type="component" value="Chromosome 14"/>
</dbReference>
<name>A0ABQ9G689_9NEOP</name>
<sequence>MHVANKEIVFRHNTDSMSVMYRRTFRILHTRYRPIALSIPQMHGGCTRRVQSGAKVWIRHPSMAWLHERLECSPSSQDEPGSIPGMVTPAFSQVGIVSDDTAGPQGFHPGSPLSPPPLAVAFPGLFHTPLISRSSALEPSQFNRNCPYSVSNTRFPARCASSIPGGVTPGSSHVVIVPDDDTGRRVFSGISRLPALFIQLHAIQRYQFKLYCQEPVRPTASKVANEYRKNSPLVNHDAKACPLLAFQPSETEAGRRCNWHREEDWGRNRPWSLFGTRPSIRSPGVISGNHGEPKSGWSGRKSNPGPPELHHLARRTAPFSDHTGLRNVADRAVAFRVGEPHLIPCCVAPGYSQAGIAPGDAADRRVFSGVCRFSRHCIPVLLHTRLAHPSSVLKTPRGCFASRDHLFRFTQFSAFFGGYLAPGLFRMSYLRPGYLHHLTVSYRWNVDQGGNRTTPKNLHFAALSTTIPTREILTKIPGENPIIPRMMPARCLCRKQPDGWQQDAGPVAAGWWQEDGPAVPGWWQEDGPTAGGWWQDAGSVAVGWGQHAGPVAAG</sequence>
<dbReference type="EMBL" id="JARBHB010000015">
    <property type="protein sequence ID" value="KAJ8867979.1"/>
    <property type="molecule type" value="Genomic_DNA"/>
</dbReference>
<reference evidence="2 3" key="1">
    <citation type="submission" date="2023-02" db="EMBL/GenBank/DDBJ databases">
        <title>LHISI_Scaffold_Assembly.</title>
        <authorList>
            <person name="Stuart O.P."/>
            <person name="Cleave R."/>
            <person name="Magrath M.J.L."/>
            <person name="Mikheyev A.S."/>
        </authorList>
    </citation>
    <scope>NUCLEOTIDE SEQUENCE [LARGE SCALE GENOMIC DNA]</scope>
    <source>
        <strain evidence="2">Daus_M_001</strain>
        <tissue evidence="2">Leg muscle</tissue>
    </source>
</reference>
<evidence type="ECO:0000256" key="1">
    <source>
        <dbReference type="SAM" id="MobiDB-lite"/>
    </source>
</evidence>
<protein>
    <submittedName>
        <fullName evidence="2">Uncharacterized protein</fullName>
    </submittedName>
</protein>
<evidence type="ECO:0000313" key="2">
    <source>
        <dbReference type="EMBL" id="KAJ8867979.1"/>
    </source>
</evidence>
<organism evidence="2 3">
    <name type="scientific">Dryococelus australis</name>
    <dbReference type="NCBI Taxonomy" id="614101"/>
    <lineage>
        <taxon>Eukaryota</taxon>
        <taxon>Metazoa</taxon>
        <taxon>Ecdysozoa</taxon>
        <taxon>Arthropoda</taxon>
        <taxon>Hexapoda</taxon>
        <taxon>Insecta</taxon>
        <taxon>Pterygota</taxon>
        <taxon>Neoptera</taxon>
        <taxon>Polyneoptera</taxon>
        <taxon>Phasmatodea</taxon>
        <taxon>Verophasmatodea</taxon>
        <taxon>Anareolatae</taxon>
        <taxon>Phasmatidae</taxon>
        <taxon>Eurycanthinae</taxon>
        <taxon>Dryococelus</taxon>
    </lineage>
</organism>
<gene>
    <name evidence="2" type="ORF">PR048_031788</name>
</gene>
<feature type="region of interest" description="Disordered" evidence="1">
    <location>
        <begin position="282"/>
        <end position="310"/>
    </location>
</feature>